<reference evidence="3" key="2">
    <citation type="submission" date="2020-05" db="UniProtKB">
        <authorList>
            <consortium name="EnsemblMetazoa"/>
        </authorList>
    </citation>
    <scope>IDENTIFICATION</scope>
    <source>
        <strain evidence="3">JHB</strain>
    </source>
</reference>
<dbReference type="AlphaFoldDB" id="B0X256"/>
<dbReference type="InParanoid" id="B0X256"/>
<evidence type="ECO:0000256" key="1">
    <source>
        <dbReference type="SAM" id="MobiDB-lite"/>
    </source>
</evidence>
<evidence type="ECO:0000313" key="2">
    <source>
        <dbReference type="EMBL" id="EDS38986.1"/>
    </source>
</evidence>
<feature type="compositionally biased region" description="Acidic residues" evidence="1">
    <location>
        <begin position="91"/>
        <end position="103"/>
    </location>
</feature>
<keyword evidence="4" id="KW-1185">Reference proteome</keyword>
<accession>B0X256</accession>
<sequence>MSDRMDAEKWSQIQQGGTFKRKVAKGVKRILSGATAQENCQLVSKPSADLQIPESSGTSPKRLRSNSPEIVILPQDNCCHEEDKDEGPYSSDEEDGTDVENVEEQNQTLRDQLRNWSLNHNIKQDALKDLLGILNDRIPDVLPKDPRTLLKTPQNVVLQIIGDGQLYWHNGLATCIQNLFANVDKSMDLSIIINMDGLPVYKSSRDEFWPILFRIHELPSVKPMVIGIYQGRGKPSNLSAFLSPFVDEMLEVGMNGIIVNGHKIRISIRCFVCDSPARAFIKEAEWPELINLEYPDRSVAFPRRHVVRHDERHPGRGRPEAGECEGSKWWQLWWSLGTVQSDFARKTNKPVVTHDLVATVAFPQKYMKSVMTNTIPVRGRPEP</sequence>
<reference evidence="2" key="1">
    <citation type="submission" date="2007-03" db="EMBL/GenBank/DDBJ databases">
        <title>Annotation of Culex pipiens quinquefasciatus.</title>
        <authorList>
            <consortium name="The Broad Institute Genome Sequencing Platform"/>
            <person name="Atkinson P.W."/>
            <person name="Hemingway J."/>
            <person name="Christensen B.M."/>
            <person name="Higgs S."/>
            <person name="Kodira C."/>
            <person name="Hannick L."/>
            <person name="Megy K."/>
            <person name="O'Leary S."/>
            <person name="Pearson M."/>
            <person name="Haas B.J."/>
            <person name="Mauceli E."/>
            <person name="Wortman J.R."/>
            <person name="Lee N.H."/>
            <person name="Guigo R."/>
            <person name="Stanke M."/>
            <person name="Alvarado L."/>
            <person name="Amedeo P."/>
            <person name="Antoine C.H."/>
            <person name="Arensburger P."/>
            <person name="Bidwell S.L."/>
            <person name="Crawford M."/>
            <person name="Camaro F."/>
            <person name="Devon K."/>
            <person name="Engels R."/>
            <person name="Hammond M."/>
            <person name="Howarth C."/>
            <person name="Koehrsen M."/>
            <person name="Lawson D."/>
            <person name="Montgomery P."/>
            <person name="Nene V."/>
            <person name="Nusbaum C."/>
            <person name="Puiu D."/>
            <person name="Romero-Severson J."/>
            <person name="Severson D.W."/>
            <person name="Shumway M."/>
            <person name="Sisk P."/>
            <person name="Stolte C."/>
            <person name="Zeng Q."/>
            <person name="Eisenstadt E."/>
            <person name="Fraser-Liggett C."/>
            <person name="Strausberg R."/>
            <person name="Galagan J."/>
            <person name="Birren B."/>
            <person name="Collins F.H."/>
        </authorList>
    </citation>
    <scope>NUCLEOTIDE SEQUENCE [LARGE SCALE GENOMIC DNA]</scope>
    <source>
        <strain evidence="2">JHB</strain>
    </source>
</reference>
<dbReference type="VEuPathDB" id="VectorBase:CQUJHB000743"/>
<evidence type="ECO:0000313" key="4">
    <source>
        <dbReference type="Proteomes" id="UP000002320"/>
    </source>
</evidence>
<dbReference type="VEuPathDB" id="VectorBase:CPIJ013445"/>
<feature type="region of interest" description="Disordered" evidence="1">
    <location>
        <begin position="44"/>
        <end position="106"/>
    </location>
</feature>
<gene>
    <name evidence="3" type="primary">6046550</name>
    <name evidence="2" type="ORF">CpipJ_CPIJ013445</name>
</gene>
<organism>
    <name type="scientific">Culex quinquefasciatus</name>
    <name type="common">Southern house mosquito</name>
    <name type="synonym">Culex pungens</name>
    <dbReference type="NCBI Taxonomy" id="7176"/>
    <lineage>
        <taxon>Eukaryota</taxon>
        <taxon>Metazoa</taxon>
        <taxon>Ecdysozoa</taxon>
        <taxon>Arthropoda</taxon>
        <taxon>Hexapoda</taxon>
        <taxon>Insecta</taxon>
        <taxon>Pterygota</taxon>
        <taxon>Neoptera</taxon>
        <taxon>Endopterygota</taxon>
        <taxon>Diptera</taxon>
        <taxon>Nematocera</taxon>
        <taxon>Culicoidea</taxon>
        <taxon>Culicidae</taxon>
        <taxon>Culicinae</taxon>
        <taxon>Culicini</taxon>
        <taxon>Culex</taxon>
        <taxon>Culex</taxon>
    </lineage>
</organism>
<dbReference type="EnsemblMetazoa" id="CPIJ013445-RA">
    <property type="protein sequence ID" value="CPIJ013445-PA"/>
    <property type="gene ID" value="CPIJ013445"/>
</dbReference>
<dbReference type="EMBL" id="DS232280">
    <property type="protein sequence ID" value="EDS38986.1"/>
    <property type="molecule type" value="Genomic_DNA"/>
</dbReference>
<evidence type="ECO:0000313" key="3">
    <source>
        <dbReference type="EnsemblMetazoa" id="CPIJ013445-PA"/>
    </source>
</evidence>
<protein>
    <submittedName>
        <fullName evidence="2 3">Uncharacterized protein</fullName>
    </submittedName>
</protein>
<dbReference type="eggNOG" id="ENOG502S9IQ">
    <property type="taxonomic scope" value="Eukaryota"/>
</dbReference>
<proteinExistence type="predicted"/>
<dbReference type="PANTHER" id="PTHR33053:SF9">
    <property type="entry name" value="AGAP000105-PA"/>
    <property type="match status" value="1"/>
</dbReference>
<name>B0X256_CULQU</name>
<dbReference type="KEGG" id="cqu:CpipJ_CPIJ013445"/>
<dbReference type="OrthoDB" id="7744106at2759"/>
<dbReference type="PANTHER" id="PTHR33053">
    <property type="entry name" value="PROTEIN, PUTATIVE-RELATED"/>
    <property type="match status" value="1"/>
</dbReference>
<dbReference type="HOGENOM" id="CLU_722107_0_0_1"/>
<dbReference type="Proteomes" id="UP000002320">
    <property type="component" value="Unassembled WGS sequence"/>
</dbReference>